<gene>
    <name evidence="2" type="primary">apaG</name>
    <name evidence="4" type="ORF">C0029_15535</name>
</gene>
<proteinExistence type="inferred from homology"/>
<keyword evidence="5" id="KW-1185">Reference proteome</keyword>
<accession>A0AAP8MCA5</accession>
<evidence type="ECO:0000259" key="3">
    <source>
        <dbReference type="PROSITE" id="PS51087"/>
    </source>
</evidence>
<organism evidence="4 5">
    <name type="scientific">Halioglobus japonicus</name>
    <dbReference type="NCBI Taxonomy" id="930805"/>
    <lineage>
        <taxon>Bacteria</taxon>
        <taxon>Pseudomonadati</taxon>
        <taxon>Pseudomonadota</taxon>
        <taxon>Gammaproteobacteria</taxon>
        <taxon>Cellvibrionales</taxon>
        <taxon>Halieaceae</taxon>
        <taxon>Halioglobus</taxon>
    </lineage>
</organism>
<feature type="domain" description="ApaG" evidence="3">
    <location>
        <begin position="5"/>
        <end position="137"/>
    </location>
</feature>
<dbReference type="InterPro" id="IPR007474">
    <property type="entry name" value="ApaG_domain"/>
</dbReference>
<reference evidence="4 5" key="1">
    <citation type="submission" date="2018-01" db="EMBL/GenBank/DDBJ databases">
        <title>The draft genome sequence of Halioglobus japonicus S1-36.</title>
        <authorList>
            <person name="Du Z.-J."/>
            <person name="Shi M.-J."/>
        </authorList>
    </citation>
    <scope>NUCLEOTIDE SEQUENCE [LARGE SCALE GENOMIC DNA]</scope>
    <source>
        <strain evidence="4 5">S1-36</strain>
    </source>
</reference>
<name>A0AAP8MCA5_9GAMM</name>
<dbReference type="Pfam" id="PF04379">
    <property type="entry name" value="DUF525"/>
    <property type="match status" value="1"/>
</dbReference>
<dbReference type="EMBL" id="PKUR01000004">
    <property type="protein sequence ID" value="PLW84952.1"/>
    <property type="molecule type" value="Genomic_DNA"/>
</dbReference>
<dbReference type="AlphaFoldDB" id="A0AAP8MCA5"/>
<dbReference type="KEGG" id="hja:BST95_01270"/>
<dbReference type="InterPro" id="IPR050718">
    <property type="entry name" value="ApaG-like"/>
</dbReference>
<dbReference type="InterPro" id="IPR023065">
    <property type="entry name" value="Uncharacterised_ApaG"/>
</dbReference>
<dbReference type="NCBIfam" id="NF003967">
    <property type="entry name" value="PRK05461.1"/>
    <property type="match status" value="1"/>
</dbReference>
<dbReference type="SUPFAM" id="SSF110069">
    <property type="entry name" value="ApaG-like"/>
    <property type="match status" value="1"/>
</dbReference>
<evidence type="ECO:0000256" key="2">
    <source>
        <dbReference type="HAMAP-Rule" id="MF_00791"/>
    </source>
</evidence>
<dbReference type="Proteomes" id="UP000235162">
    <property type="component" value="Unassembled WGS sequence"/>
</dbReference>
<dbReference type="InterPro" id="IPR036767">
    <property type="entry name" value="ApaG_sf"/>
</dbReference>
<dbReference type="Gene3D" id="2.60.40.1470">
    <property type="entry name" value="ApaG domain"/>
    <property type="match status" value="1"/>
</dbReference>
<protein>
    <recommendedName>
        <fullName evidence="1 2">Protein ApaG</fullName>
    </recommendedName>
</protein>
<sequence>MPNAPFKTSLIGINVVTTYLPSHSSPDEDHYTFAYTITISNASDSPVQLLSRHWVITDANNEVQEVRGEGVVGEQPVIPPGDSFRYTSGASLETPVGFMEGSYFMVVRDPMEVPPEDLPTFEVPIPAFTLHTPTALN</sequence>
<evidence type="ECO:0000313" key="5">
    <source>
        <dbReference type="Proteomes" id="UP000235162"/>
    </source>
</evidence>
<dbReference type="HAMAP" id="MF_00791">
    <property type="entry name" value="ApaG"/>
    <property type="match status" value="1"/>
</dbReference>
<comment type="caution">
    <text evidence="4">The sequence shown here is derived from an EMBL/GenBank/DDBJ whole genome shotgun (WGS) entry which is preliminary data.</text>
</comment>
<dbReference type="PANTHER" id="PTHR47191:SF2">
    <property type="entry name" value="OS05G0170800 PROTEIN"/>
    <property type="match status" value="1"/>
</dbReference>
<dbReference type="RefSeq" id="WP_066053731.1">
    <property type="nucleotide sequence ID" value="NZ_BMYL01000004.1"/>
</dbReference>
<evidence type="ECO:0000313" key="4">
    <source>
        <dbReference type="EMBL" id="PLW84952.1"/>
    </source>
</evidence>
<dbReference type="PANTHER" id="PTHR47191">
    <property type="entry name" value="OS05G0170800 PROTEIN"/>
    <property type="match status" value="1"/>
</dbReference>
<evidence type="ECO:0000256" key="1">
    <source>
        <dbReference type="ARBA" id="ARBA00017693"/>
    </source>
</evidence>
<dbReference type="PROSITE" id="PS51087">
    <property type="entry name" value="APAG"/>
    <property type="match status" value="1"/>
</dbReference>